<dbReference type="PANTHER" id="PTHR34145">
    <property type="entry name" value="OS02G0105600 PROTEIN"/>
    <property type="match status" value="1"/>
</dbReference>
<keyword evidence="1" id="KW-0645">Protease</keyword>
<dbReference type="AlphaFoldDB" id="A0A843XPN5"/>
<dbReference type="InterPro" id="IPR003653">
    <property type="entry name" value="Peptidase_C48_C"/>
</dbReference>
<keyword evidence="2" id="KW-0378">Hydrolase</keyword>
<keyword evidence="7" id="KW-1185">Reference proteome</keyword>
<dbReference type="Pfam" id="PF02902">
    <property type="entry name" value="Peptidase_C48"/>
    <property type="match status" value="1"/>
</dbReference>
<evidence type="ECO:0000313" key="7">
    <source>
        <dbReference type="Proteomes" id="UP000652761"/>
    </source>
</evidence>
<dbReference type="GO" id="GO:0006508">
    <property type="term" value="P:proteolysis"/>
    <property type="evidence" value="ECO:0007669"/>
    <property type="project" value="UniProtKB-KW"/>
</dbReference>
<dbReference type="InterPro" id="IPR001810">
    <property type="entry name" value="F-box_dom"/>
</dbReference>
<reference evidence="6" key="1">
    <citation type="submission" date="2017-07" db="EMBL/GenBank/DDBJ databases">
        <title>Taro Niue Genome Assembly and Annotation.</title>
        <authorList>
            <person name="Atibalentja N."/>
            <person name="Keating K."/>
            <person name="Fields C.J."/>
        </authorList>
    </citation>
    <scope>NUCLEOTIDE SEQUENCE</scope>
    <source>
        <strain evidence="6">Niue_2</strain>
        <tissue evidence="6">Leaf</tissue>
    </source>
</reference>
<accession>A0A843XPN5</accession>
<dbReference type="CDD" id="cd22160">
    <property type="entry name" value="F-box_AtFBL13-like"/>
    <property type="match status" value="1"/>
</dbReference>
<dbReference type="InterPro" id="IPR032675">
    <property type="entry name" value="LRR_dom_sf"/>
</dbReference>
<dbReference type="OrthoDB" id="1933116at2759"/>
<dbReference type="Gene3D" id="3.80.10.10">
    <property type="entry name" value="Ribonuclease Inhibitor"/>
    <property type="match status" value="1"/>
</dbReference>
<name>A0A843XPN5_COLES</name>
<dbReference type="SUPFAM" id="SSF52058">
    <property type="entry name" value="L domain-like"/>
    <property type="match status" value="1"/>
</dbReference>
<dbReference type="InterPro" id="IPR055357">
    <property type="entry name" value="LRR_At1g61320_AtMIF1"/>
</dbReference>
<dbReference type="SUPFAM" id="SSF81383">
    <property type="entry name" value="F-box domain"/>
    <property type="match status" value="1"/>
</dbReference>
<evidence type="ECO:0000313" key="6">
    <source>
        <dbReference type="EMBL" id="MQM21689.1"/>
    </source>
</evidence>
<dbReference type="InterPro" id="IPR053772">
    <property type="entry name" value="At1g61320/At1g61330-like"/>
</dbReference>
<evidence type="ECO:0000256" key="1">
    <source>
        <dbReference type="ARBA" id="ARBA00022670"/>
    </source>
</evidence>
<dbReference type="GO" id="GO:0008234">
    <property type="term" value="F:cysteine-type peptidase activity"/>
    <property type="evidence" value="ECO:0007669"/>
    <property type="project" value="InterPro"/>
</dbReference>
<protein>
    <recommendedName>
        <fullName evidence="8">F-box domain-containing protein</fullName>
    </recommendedName>
</protein>
<evidence type="ECO:0000259" key="3">
    <source>
        <dbReference type="Pfam" id="PF00646"/>
    </source>
</evidence>
<evidence type="ECO:0000259" key="4">
    <source>
        <dbReference type="Pfam" id="PF02902"/>
    </source>
</evidence>
<dbReference type="EMBL" id="NMUH01011422">
    <property type="protein sequence ID" value="MQM21689.1"/>
    <property type="molecule type" value="Genomic_DNA"/>
</dbReference>
<dbReference type="Pfam" id="PF00646">
    <property type="entry name" value="F-box"/>
    <property type="match status" value="1"/>
</dbReference>
<dbReference type="InterPro" id="IPR036047">
    <property type="entry name" value="F-box-like_dom_sf"/>
</dbReference>
<evidence type="ECO:0008006" key="8">
    <source>
        <dbReference type="Google" id="ProtNLM"/>
    </source>
</evidence>
<feature type="domain" description="F-box" evidence="3">
    <location>
        <begin position="13"/>
        <end position="48"/>
    </location>
</feature>
<organism evidence="6 7">
    <name type="scientific">Colocasia esculenta</name>
    <name type="common">Wild taro</name>
    <name type="synonym">Arum esculentum</name>
    <dbReference type="NCBI Taxonomy" id="4460"/>
    <lineage>
        <taxon>Eukaryota</taxon>
        <taxon>Viridiplantae</taxon>
        <taxon>Streptophyta</taxon>
        <taxon>Embryophyta</taxon>
        <taxon>Tracheophyta</taxon>
        <taxon>Spermatophyta</taxon>
        <taxon>Magnoliopsida</taxon>
        <taxon>Liliopsida</taxon>
        <taxon>Araceae</taxon>
        <taxon>Aroideae</taxon>
        <taxon>Colocasieae</taxon>
        <taxon>Colocasia</taxon>
    </lineage>
</organism>
<dbReference type="Pfam" id="PF23622">
    <property type="entry name" value="LRR_At1g61320_AtMIF1"/>
    <property type="match status" value="1"/>
</dbReference>
<evidence type="ECO:0000256" key="2">
    <source>
        <dbReference type="ARBA" id="ARBA00022801"/>
    </source>
</evidence>
<feature type="domain" description="Ubiquitin-like protease family profile" evidence="4">
    <location>
        <begin position="260"/>
        <end position="303"/>
    </location>
</feature>
<dbReference type="InterPro" id="IPR053781">
    <property type="entry name" value="F-box_AtFBL13-like"/>
</dbReference>
<gene>
    <name evidence="6" type="ORF">Taro_054734</name>
</gene>
<comment type="caution">
    <text evidence="6">The sequence shown here is derived from an EMBL/GenBank/DDBJ whole genome shotgun (WGS) entry which is preliminary data.</text>
</comment>
<proteinExistence type="predicted"/>
<evidence type="ECO:0000259" key="5">
    <source>
        <dbReference type="Pfam" id="PF23622"/>
    </source>
</evidence>
<feature type="domain" description="At1g61320/AtMIF1 LRR" evidence="5">
    <location>
        <begin position="91"/>
        <end position="218"/>
    </location>
</feature>
<sequence length="316" mass="36324">MGRARDASSHDRISELPDPILDHILSLMPAKAATHTTILSQRWSHLWDYIWCSATTPDFAAEFAARQTPDDFVCNRFLVSFPAVNCFFPDVEKRVEFAVAKDVEELWLEFSSQGQETYFCGDFENWVCGFRIPHQLFDCIPLRVLGLNNCGLSPSPGIPGLHSLRSLSLTRVDVTTDMLHIILSKCLHLERLLLRDCVHFNSLKLTCPYIKLKQLVLVGNQDGKHLLPRPAVLVEKERTHIVPRAISRSKKVEELRRYMNGKHIDSENWSLRYLDPCPQQGSRDDCVIFTYKFIECLARRDTQAYFNTSKVRPPLH</sequence>
<dbReference type="Proteomes" id="UP000652761">
    <property type="component" value="Unassembled WGS sequence"/>
</dbReference>
<dbReference type="Gene3D" id="3.40.395.10">
    <property type="entry name" value="Adenoviral Proteinase, Chain A"/>
    <property type="match status" value="1"/>
</dbReference>